<evidence type="ECO:0000259" key="1">
    <source>
        <dbReference type="Pfam" id="PF07859"/>
    </source>
</evidence>
<feature type="domain" description="Alpha/beta hydrolase fold-3" evidence="1">
    <location>
        <begin position="17"/>
        <end position="184"/>
    </location>
</feature>
<proteinExistence type="predicted"/>
<name>A0A7S0RPK9_9CHLO</name>
<accession>A0A7S0RPK9</accession>
<dbReference type="GO" id="GO:0005829">
    <property type="term" value="C:cytosol"/>
    <property type="evidence" value="ECO:0007669"/>
    <property type="project" value="TreeGrafter"/>
</dbReference>
<reference evidence="2" key="1">
    <citation type="submission" date="2021-01" db="EMBL/GenBank/DDBJ databases">
        <authorList>
            <person name="Corre E."/>
            <person name="Pelletier E."/>
            <person name="Niang G."/>
            <person name="Scheremetjew M."/>
            <person name="Finn R."/>
            <person name="Kale V."/>
            <person name="Holt S."/>
            <person name="Cochrane G."/>
            <person name="Meng A."/>
            <person name="Brown T."/>
            <person name="Cohen L."/>
        </authorList>
    </citation>
    <scope>NUCLEOTIDE SEQUENCE</scope>
    <source>
        <strain evidence="2">CCMP722</strain>
    </source>
</reference>
<dbReference type="EMBL" id="HBFA01032399">
    <property type="protein sequence ID" value="CAD8683272.1"/>
    <property type="molecule type" value="Transcribed_RNA"/>
</dbReference>
<gene>
    <name evidence="2" type="ORF">POBO1169_LOCUS16302</name>
</gene>
<sequence>MAVGVNFRNSGGKLRGTHPFPAGLNDCFTAAKWLHACRAQLHLDKIVLMGEGGGANLCLAVALRAIQEGRRELIDGVYAHCPYIYGKWKQDPAASAQLFPSLVENAGYVFDALAGVPIERLYCNDAEAPLAWPMSATEKDLAGMPPVTVQVNELDSLRDEGAAFCARLMNAGAAAELRTVAGQVISAAYVYGIRTVTAN</sequence>
<dbReference type="GO" id="GO:0019433">
    <property type="term" value="P:triglyceride catabolic process"/>
    <property type="evidence" value="ECO:0007669"/>
    <property type="project" value="TreeGrafter"/>
</dbReference>
<protein>
    <recommendedName>
        <fullName evidence="1">Alpha/beta hydrolase fold-3 domain-containing protein</fullName>
    </recommendedName>
</protein>
<dbReference type="PANTHER" id="PTHR23025:SF3">
    <property type="entry name" value="HORMONE-SENSITIVE LIPASE"/>
    <property type="match status" value="1"/>
</dbReference>
<dbReference type="PANTHER" id="PTHR23025">
    <property type="entry name" value="TRIACYLGLYCEROL LIPASE"/>
    <property type="match status" value="1"/>
</dbReference>
<dbReference type="Pfam" id="PF07859">
    <property type="entry name" value="Abhydrolase_3"/>
    <property type="match status" value="1"/>
</dbReference>
<dbReference type="AlphaFoldDB" id="A0A7S0RPK9"/>
<dbReference type="GO" id="GO:0004806">
    <property type="term" value="F:triacylglycerol lipase activity"/>
    <property type="evidence" value="ECO:0007669"/>
    <property type="project" value="TreeGrafter"/>
</dbReference>
<dbReference type="Gene3D" id="3.40.50.1820">
    <property type="entry name" value="alpha/beta hydrolase"/>
    <property type="match status" value="1"/>
</dbReference>
<dbReference type="InterPro" id="IPR013094">
    <property type="entry name" value="AB_hydrolase_3"/>
</dbReference>
<organism evidence="2">
    <name type="scientific">Pyramimonas obovata</name>
    <dbReference type="NCBI Taxonomy" id="1411642"/>
    <lineage>
        <taxon>Eukaryota</taxon>
        <taxon>Viridiplantae</taxon>
        <taxon>Chlorophyta</taxon>
        <taxon>Pyramimonadophyceae</taxon>
        <taxon>Pyramimonadales</taxon>
        <taxon>Pyramimonadaceae</taxon>
        <taxon>Pyramimonas</taxon>
        <taxon>Pyramimonas incertae sedis</taxon>
    </lineage>
</organism>
<evidence type="ECO:0000313" key="2">
    <source>
        <dbReference type="EMBL" id="CAD8683272.1"/>
    </source>
</evidence>
<dbReference type="InterPro" id="IPR029058">
    <property type="entry name" value="AB_hydrolase_fold"/>
</dbReference>
<dbReference type="SUPFAM" id="SSF53474">
    <property type="entry name" value="alpha/beta-Hydrolases"/>
    <property type="match status" value="1"/>
</dbReference>
<dbReference type="GO" id="GO:0004771">
    <property type="term" value="F:sterol ester esterase activity"/>
    <property type="evidence" value="ECO:0007669"/>
    <property type="project" value="TreeGrafter"/>
</dbReference>